<keyword evidence="7" id="KW-1185">Reference proteome</keyword>
<dbReference type="Pfam" id="PF08690">
    <property type="entry name" value="GET2"/>
    <property type="match status" value="1"/>
</dbReference>
<accession>A0A507QPP1</accession>
<dbReference type="EMBL" id="VIFY01000136">
    <property type="protein sequence ID" value="TQB69793.1"/>
    <property type="molecule type" value="Genomic_DNA"/>
</dbReference>
<sequence>MQDRYIRGGNMSTPEESPAQRAARLRRERREAKIREDGAARLDKITSLSGRAPTSARVEEQTLSPKPSEPATPAPTQAQRPQTKPEQPTQSVPTPVENQIQSKEDAQAQQQYEYVRALLRGNTPAAAQEELEQDPMKLLNAMLGGMSQGQGGIPQDSPSQGASGNKIMGFSPAEITSILGLPPVFADILNAAMTPESPEAKKQAWIWRIVHVLFAFALGFYLLTLIGSSIVTYGSPPPPPATAQNPFVVFVTGELLLVGAKVLVQGRREGGVTFWTGIQVFKDLLQDGRMALFLLGLGSWWRGGWTA</sequence>
<evidence type="ECO:0000256" key="5">
    <source>
        <dbReference type="SAM" id="Phobius"/>
    </source>
</evidence>
<keyword evidence="1 5" id="KW-0812">Transmembrane</keyword>
<comment type="caution">
    <text evidence="6">The sequence shown here is derived from an EMBL/GenBank/DDBJ whole genome shotgun (WGS) entry which is preliminary data.</text>
</comment>
<dbReference type="PANTHER" id="PTHR28263:SF1">
    <property type="entry name" value="GOLGI TO ER TRAFFIC PROTEIN 2"/>
    <property type="match status" value="1"/>
</dbReference>
<proteinExistence type="predicted"/>
<protein>
    <recommendedName>
        <fullName evidence="8">GET complex, subunit GET2</fullName>
    </recommendedName>
</protein>
<dbReference type="AlphaFoldDB" id="A0A507QPP1"/>
<dbReference type="GO" id="GO:0006890">
    <property type="term" value="P:retrograde vesicle-mediated transport, Golgi to endoplasmic reticulum"/>
    <property type="evidence" value="ECO:0007669"/>
    <property type="project" value="TreeGrafter"/>
</dbReference>
<dbReference type="Proteomes" id="UP000319663">
    <property type="component" value="Unassembled WGS sequence"/>
</dbReference>
<feature type="transmembrane region" description="Helical" evidence="5">
    <location>
        <begin position="205"/>
        <end position="227"/>
    </location>
</feature>
<evidence type="ECO:0000256" key="2">
    <source>
        <dbReference type="ARBA" id="ARBA00022989"/>
    </source>
</evidence>
<name>A0A507QPP1_MONPU</name>
<evidence type="ECO:0000256" key="1">
    <source>
        <dbReference type="ARBA" id="ARBA00022692"/>
    </source>
</evidence>
<feature type="region of interest" description="Disordered" evidence="4">
    <location>
        <begin position="1"/>
        <end position="108"/>
    </location>
</feature>
<evidence type="ECO:0000313" key="7">
    <source>
        <dbReference type="Proteomes" id="UP000319663"/>
    </source>
</evidence>
<reference evidence="6 7" key="1">
    <citation type="submission" date="2019-06" db="EMBL/GenBank/DDBJ databases">
        <title>Wine fermentation using esterase from Monascus purpureus.</title>
        <authorList>
            <person name="Geng C."/>
            <person name="Zhang Y."/>
        </authorList>
    </citation>
    <scope>NUCLEOTIDE SEQUENCE [LARGE SCALE GENOMIC DNA]</scope>
    <source>
        <strain evidence="6">HQ1</strain>
    </source>
</reference>
<feature type="compositionally biased region" description="Low complexity" evidence="4">
    <location>
        <begin position="74"/>
        <end position="85"/>
    </location>
</feature>
<feature type="compositionally biased region" description="Polar residues" evidence="4">
    <location>
        <begin position="86"/>
        <end position="108"/>
    </location>
</feature>
<organism evidence="6 7">
    <name type="scientific">Monascus purpureus</name>
    <name type="common">Red mold</name>
    <name type="synonym">Monascus anka</name>
    <dbReference type="NCBI Taxonomy" id="5098"/>
    <lineage>
        <taxon>Eukaryota</taxon>
        <taxon>Fungi</taxon>
        <taxon>Dikarya</taxon>
        <taxon>Ascomycota</taxon>
        <taxon>Pezizomycotina</taxon>
        <taxon>Eurotiomycetes</taxon>
        <taxon>Eurotiomycetidae</taxon>
        <taxon>Eurotiales</taxon>
        <taxon>Aspergillaceae</taxon>
        <taxon>Monascus</taxon>
    </lineage>
</organism>
<evidence type="ECO:0000313" key="6">
    <source>
        <dbReference type="EMBL" id="TQB69793.1"/>
    </source>
</evidence>
<keyword evidence="2 5" id="KW-1133">Transmembrane helix</keyword>
<evidence type="ECO:0000256" key="4">
    <source>
        <dbReference type="SAM" id="MobiDB-lite"/>
    </source>
</evidence>
<gene>
    <name evidence="6" type="ORF">MPDQ_001375</name>
</gene>
<dbReference type="PANTHER" id="PTHR28263">
    <property type="entry name" value="GOLGI TO ER TRAFFIC PROTEIN 2"/>
    <property type="match status" value="1"/>
</dbReference>
<keyword evidence="3 5" id="KW-0472">Membrane</keyword>
<dbReference type="InterPro" id="IPR028143">
    <property type="entry name" value="Get2/sif1"/>
</dbReference>
<evidence type="ECO:0000256" key="3">
    <source>
        <dbReference type="ARBA" id="ARBA00023136"/>
    </source>
</evidence>
<feature type="transmembrane region" description="Helical" evidence="5">
    <location>
        <begin position="247"/>
        <end position="264"/>
    </location>
</feature>
<feature type="compositionally biased region" description="Basic and acidic residues" evidence="4">
    <location>
        <begin position="28"/>
        <end position="44"/>
    </location>
</feature>
<evidence type="ECO:0008006" key="8">
    <source>
        <dbReference type="Google" id="ProtNLM"/>
    </source>
</evidence>